<evidence type="ECO:0000256" key="4">
    <source>
        <dbReference type="ARBA" id="ARBA00022840"/>
    </source>
</evidence>
<dbReference type="Pfam" id="PF00501">
    <property type="entry name" value="AMP-binding"/>
    <property type="match status" value="1"/>
</dbReference>
<dbReference type="InterPro" id="IPR000873">
    <property type="entry name" value="AMP-dep_synth/lig_dom"/>
</dbReference>
<protein>
    <recommendedName>
        <fullName evidence="6">AMP-dependent synthetase/ligase domain-containing protein</fullName>
    </recommendedName>
</protein>
<dbReference type="Gene3D" id="3.40.50.12780">
    <property type="entry name" value="N-terminal domain of ligase-like"/>
    <property type="match status" value="1"/>
</dbReference>
<keyword evidence="3" id="KW-0547">Nucleotide-binding</keyword>
<dbReference type="PANTHER" id="PTHR43272">
    <property type="entry name" value="LONG-CHAIN-FATTY-ACID--COA LIGASE"/>
    <property type="match status" value="1"/>
</dbReference>
<keyword evidence="8" id="KW-1185">Reference proteome</keyword>
<evidence type="ECO:0000313" key="7">
    <source>
        <dbReference type="EMBL" id="KAK6005959.1"/>
    </source>
</evidence>
<feature type="domain" description="AMP-dependent synthetase/ligase" evidence="6">
    <location>
        <begin position="107"/>
        <end position="518"/>
    </location>
</feature>
<comment type="caution">
    <text evidence="7">The sequence shown here is derived from an EMBL/GenBank/DDBJ whole genome shotgun (WGS) entry which is preliminary data.</text>
</comment>
<evidence type="ECO:0000256" key="1">
    <source>
        <dbReference type="ARBA" id="ARBA00006432"/>
    </source>
</evidence>
<dbReference type="PANTHER" id="PTHR43272:SF83">
    <property type="entry name" value="ACYL-COA SYNTHETASE LONG-CHAIN, ISOFORM J"/>
    <property type="match status" value="1"/>
</dbReference>
<dbReference type="InterPro" id="IPR042099">
    <property type="entry name" value="ANL_N_sf"/>
</dbReference>
<evidence type="ECO:0000256" key="2">
    <source>
        <dbReference type="ARBA" id="ARBA00022598"/>
    </source>
</evidence>
<comment type="catalytic activity">
    <reaction evidence="5">
        <text>a long-chain fatty acid + ATP + CoA = a long-chain fatty acyl-CoA + AMP + diphosphate</text>
        <dbReference type="Rhea" id="RHEA:15421"/>
        <dbReference type="ChEBI" id="CHEBI:30616"/>
        <dbReference type="ChEBI" id="CHEBI:33019"/>
        <dbReference type="ChEBI" id="CHEBI:57287"/>
        <dbReference type="ChEBI" id="CHEBI:57560"/>
        <dbReference type="ChEBI" id="CHEBI:83139"/>
        <dbReference type="ChEBI" id="CHEBI:456215"/>
        <dbReference type="EC" id="6.2.1.3"/>
    </reaction>
</comment>
<dbReference type="InterPro" id="IPR020845">
    <property type="entry name" value="AMP-binding_CS"/>
</dbReference>
<gene>
    <name evidence="7" type="ORF">QM012_006369</name>
</gene>
<proteinExistence type="inferred from homology"/>
<comment type="similarity">
    <text evidence="1">Belongs to the ATP-dependent AMP-binding enzyme family.</text>
</comment>
<evidence type="ECO:0000256" key="5">
    <source>
        <dbReference type="ARBA" id="ARBA00036813"/>
    </source>
</evidence>
<dbReference type="SUPFAM" id="SSF56801">
    <property type="entry name" value="Acetyl-CoA synthetase-like"/>
    <property type="match status" value="1"/>
</dbReference>
<evidence type="ECO:0000256" key="3">
    <source>
        <dbReference type="ARBA" id="ARBA00022741"/>
    </source>
</evidence>
<sequence length="696" mass="76170">MTSKPHRPSLQPRILKSGPYTVQVEGVAKVDGETIPRRHPVAKERLHERPEPEVQTVFDILKQAAKKHGHTHALGSRKVLDTHIEIKKTKDKEGKLSEKQWTYYELSDYSYLSYIQFEQQALLAGKAMRGLGLGRNDRIEIYGATSAFWFTIAHGAVSQSMTIVTAYDTLGEEGLSHSLKQTNAQAIFLDPPLLPRVTKVLDQFPHIRAIIYNDAAPQSIDQEHVSVLNKAHPNVRLLSFTKFLETGSKLQVDPVPPTADDLACIMYTSGSTGSPKGVLLKHKNIIAGVAGIQAIVGSIITPGERLLAYLPLAHIIEFVYENAALYWGAVMGYGSPRTLVDSSVRKCAGDIVAFKPSVMVGVPAVWETVRKGILTKINSAGWLQKKLFWGALSAKESMLYWGLPGVEVLDALVFGKVKQATGGNLKVVMNGGGPIAESTLRFISFVICPMLSGYGLTETVGMGALNDPMAWTSSKVGPIPASVEIKLVDVPKLEYLTSHQPAQGEIWIRGAAVTEGYLDNPEEDAKAFQDGWFKTGDIGEFDADGNLSLIDRKKNLVKTLNGEYIALEKLESLYRSAPVVANLCVYASPSHAKPIAIVNPVPTVLSKLAKEIGEPEDDYTELCSRPKMQSAVCKMLQGVGKQHGLQGIELIQGVVLSEEEWTPQTGLVTNAQKLNRKALTERFNKAIEKVYLDAKD</sequence>
<organism evidence="7 8">
    <name type="scientific">Aureobasidium pullulans</name>
    <name type="common">Black yeast</name>
    <name type="synonym">Pullularia pullulans</name>
    <dbReference type="NCBI Taxonomy" id="5580"/>
    <lineage>
        <taxon>Eukaryota</taxon>
        <taxon>Fungi</taxon>
        <taxon>Dikarya</taxon>
        <taxon>Ascomycota</taxon>
        <taxon>Pezizomycotina</taxon>
        <taxon>Dothideomycetes</taxon>
        <taxon>Dothideomycetidae</taxon>
        <taxon>Dothideales</taxon>
        <taxon>Saccotheciaceae</taxon>
        <taxon>Aureobasidium</taxon>
    </lineage>
</organism>
<keyword evidence="2" id="KW-0436">Ligase</keyword>
<keyword evidence="4" id="KW-0067">ATP-binding</keyword>
<accession>A0ABR0TNE7</accession>
<name>A0ABR0TNE7_AURPU</name>
<dbReference type="EMBL" id="JASGXD010000004">
    <property type="protein sequence ID" value="KAK6005959.1"/>
    <property type="molecule type" value="Genomic_DNA"/>
</dbReference>
<reference evidence="7 8" key="1">
    <citation type="submission" date="2023-11" db="EMBL/GenBank/DDBJ databases">
        <title>Draft genome sequence and annotation of the polyextremotolerant black yeast-like fungus Aureobasidium pullulans NRRL 62042.</title>
        <authorList>
            <person name="Dielentheis-Frenken M.R.E."/>
            <person name="Wibberg D."/>
            <person name="Blank L.M."/>
            <person name="Tiso T."/>
        </authorList>
    </citation>
    <scope>NUCLEOTIDE SEQUENCE [LARGE SCALE GENOMIC DNA]</scope>
    <source>
        <strain evidence="7 8">NRRL 62042</strain>
    </source>
</reference>
<dbReference type="PROSITE" id="PS00455">
    <property type="entry name" value="AMP_BINDING"/>
    <property type="match status" value="1"/>
</dbReference>
<dbReference type="Proteomes" id="UP001341245">
    <property type="component" value="Unassembled WGS sequence"/>
</dbReference>
<evidence type="ECO:0000259" key="6">
    <source>
        <dbReference type="Pfam" id="PF00501"/>
    </source>
</evidence>
<evidence type="ECO:0000313" key="8">
    <source>
        <dbReference type="Proteomes" id="UP001341245"/>
    </source>
</evidence>